<comment type="caution">
    <text evidence="1">The sequence shown here is derived from an EMBL/GenBank/DDBJ whole genome shotgun (WGS) entry which is preliminary data.</text>
</comment>
<dbReference type="Proteomes" id="UP000251891">
    <property type="component" value="Unassembled WGS sequence"/>
</dbReference>
<accession>A0A365H7C7</accession>
<dbReference type="AlphaFoldDB" id="A0A365H7C7"/>
<evidence type="ECO:0000313" key="2">
    <source>
        <dbReference type="Proteomes" id="UP000251891"/>
    </source>
</evidence>
<name>A0A365H7C7_9ACTN</name>
<organism evidence="1 2">
    <name type="scientific">Actinomadura craniellae</name>
    <dbReference type="NCBI Taxonomy" id="2231787"/>
    <lineage>
        <taxon>Bacteria</taxon>
        <taxon>Bacillati</taxon>
        <taxon>Actinomycetota</taxon>
        <taxon>Actinomycetes</taxon>
        <taxon>Streptosporangiales</taxon>
        <taxon>Thermomonosporaceae</taxon>
        <taxon>Actinomadura</taxon>
    </lineage>
</organism>
<evidence type="ECO:0008006" key="3">
    <source>
        <dbReference type="Google" id="ProtNLM"/>
    </source>
</evidence>
<dbReference type="OrthoDB" id="9873417at2"/>
<dbReference type="RefSeq" id="WP_111865135.1">
    <property type="nucleotide sequence ID" value="NZ_QLYX01000004.1"/>
</dbReference>
<reference evidence="1 2" key="1">
    <citation type="submission" date="2018-06" db="EMBL/GenBank/DDBJ databases">
        <title>Actinomadura craniellae sp. nov. isolated from marine sponge Craniella sp.</title>
        <authorList>
            <person name="Li L."/>
            <person name="Xu Q.H."/>
            <person name="Lin H.W."/>
            <person name="Lu Y.H."/>
        </authorList>
    </citation>
    <scope>NUCLEOTIDE SEQUENCE [LARGE SCALE GENOMIC DNA]</scope>
    <source>
        <strain evidence="1 2">LHW63021</strain>
    </source>
</reference>
<proteinExistence type="predicted"/>
<protein>
    <recommendedName>
        <fullName evidence="3">DUF4254 domain-containing protein</fullName>
    </recommendedName>
</protein>
<dbReference type="EMBL" id="QLYX01000004">
    <property type="protein sequence ID" value="RAY14987.1"/>
    <property type="molecule type" value="Genomic_DNA"/>
</dbReference>
<gene>
    <name evidence="1" type="ORF">DPM19_09560</name>
</gene>
<evidence type="ECO:0000313" key="1">
    <source>
        <dbReference type="EMBL" id="RAY14987.1"/>
    </source>
</evidence>
<sequence>MSLPLIRDTTARLSVPQLLPGRLAAAYRALEIAEYATRELIFLQPPDLPPGWAAAQQHAARARGALSRAPSFEWPLTFPPPVLALAEADLRTVVRALAGLADTLVMALVEAADQAEHADDEACCVQAALHGNDLHTVFHISARTLSAPEPA</sequence>
<keyword evidence="2" id="KW-1185">Reference proteome</keyword>